<dbReference type="GO" id="GO:0005507">
    <property type="term" value="F:copper ion binding"/>
    <property type="evidence" value="ECO:0007669"/>
    <property type="project" value="InterPro"/>
</dbReference>
<dbReference type="HOGENOM" id="CLU_036162_0_0_1"/>
<evidence type="ECO:0000256" key="2">
    <source>
        <dbReference type="ARBA" id="ARBA00022723"/>
    </source>
</evidence>
<dbReference type="PANTHER" id="PTHR28088">
    <property type="entry name" value="TRANSCRIPTIONAL ACTIVATOR HAA1-RELATED"/>
    <property type="match status" value="1"/>
</dbReference>
<feature type="compositionally biased region" description="Low complexity" evidence="8">
    <location>
        <begin position="298"/>
        <end position="329"/>
    </location>
</feature>
<feature type="region of interest" description="Disordered" evidence="8">
    <location>
        <begin position="285"/>
        <end position="345"/>
    </location>
</feature>
<gene>
    <name evidence="10" type="ORF">CSUB01_05147</name>
</gene>
<evidence type="ECO:0000256" key="6">
    <source>
        <dbReference type="ARBA" id="ARBA00023163"/>
    </source>
</evidence>
<feature type="region of interest" description="Disordered" evidence="8">
    <location>
        <begin position="242"/>
        <end position="271"/>
    </location>
</feature>
<sequence>MPLINGQKMAWPSALSFLSHTSQSPAPRLLISVEPRNALDPEADPFRLSPLSEPCIRGHRSTKCTHANERLMVPVRKPGRPLSTCPHPPSRGCGCGSVTAAIPRKQKCGCGSSSGTPTTESSSAIKAESPASDAPPMSPTKASASFRIQKMAAKSGSRKQSFDPVNFERMDAANINILPPYDMPQPSRMPHANGAMTGMPAPRPGMEYGGMPIMGGVNGGFHHQPIMYPMFSQPMPAPIFPNGAAMPMPHTNGAASTTGTRAPAPASIPAPVTATNGGSCCSGKANGAAKPAPPPPSLTSASTGGSCCSGPGKPEGTSTQPSSVSSSPKTRPKPNTGGCCSGKTPTIDTDLATNGAGHHMSNGHVSPSSAIAMSPFQTPMAMPQGMYHSYFQPTIFTYPPQYGSFMSPLQPEQWKQTMEALHYGQPIPQSATYNMPPNAIFTPEGTTTAGPESTSHMCGCGDGCQCVGCAAHPYNDATQDYVRSAYFSMHEDSYGARNGTNGANGVNGTNGHPEHTVTNGAGAHGAESHANGDASGSPPAPQTPSDAASGLSEEQALSASDFFFVTYPFSGDGCAGETLSCPCGDDCQCLGCSIHNNSPIHES</sequence>
<dbReference type="InterPro" id="IPR001083">
    <property type="entry name" value="Cu_fist_DNA-bd_dom"/>
</dbReference>
<dbReference type="GO" id="GO:0006878">
    <property type="term" value="P:intracellular copper ion homeostasis"/>
    <property type="evidence" value="ECO:0007669"/>
    <property type="project" value="TreeGrafter"/>
</dbReference>
<reference evidence="11" key="1">
    <citation type="journal article" date="2014" name="Genome Announc.">
        <title>Draft genome sequence of Colletotrichum sublineola, a destructive pathogen of cultivated sorghum.</title>
        <authorList>
            <person name="Baroncelli R."/>
            <person name="Sanz-Martin J.M."/>
            <person name="Rech G.E."/>
            <person name="Sukno S.A."/>
            <person name="Thon M.R."/>
        </authorList>
    </citation>
    <scope>NUCLEOTIDE SEQUENCE [LARGE SCALE GENOMIC DNA]</scope>
    <source>
        <strain evidence="11">TX430BB</strain>
    </source>
</reference>
<dbReference type="InterPro" id="IPR051763">
    <property type="entry name" value="Copper_Homeo_Regul"/>
</dbReference>
<keyword evidence="6" id="KW-0804">Transcription</keyword>
<feature type="region of interest" description="Disordered" evidence="8">
    <location>
        <begin position="107"/>
        <end position="143"/>
    </location>
</feature>
<dbReference type="SMART" id="SM01090">
    <property type="entry name" value="Copper-fist"/>
    <property type="match status" value="1"/>
</dbReference>
<dbReference type="PROSITE" id="PS50073">
    <property type="entry name" value="COPPER_FIST_2"/>
    <property type="match status" value="1"/>
</dbReference>
<dbReference type="GO" id="GO:0005634">
    <property type="term" value="C:nucleus"/>
    <property type="evidence" value="ECO:0007669"/>
    <property type="project" value="UniProtKB-SubCell"/>
</dbReference>
<dbReference type="InterPro" id="IPR036395">
    <property type="entry name" value="Cu_fist_DNA-bd_dom_sf"/>
</dbReference>
<feature type="region of interest" description="Disordered" evidence="8">
    <location>
        <begin position="498"/>
        <end position="552"/>
    </location>
</feature>
<name>A0A066WZK4_COLSU</name>
<dbReference type="GO" id="GO:0006879">
    <property type="term" value="P:intracellular iron ion homeostasis"/>
    <property type="evidence" value="ECO:0007669"/>
    <property type="project" value="TreeGrafter"/>
</dbReference>
<proteinExistence type="predicted"/>
<dbReference type="SMART" id="SM00412">
    <property type="entry name" value="Cu_FIST"/>
    <property type="match status" value="1"/>
</dbReference>
<evidence type="ECO:0000256" key="4">
    <source>
        <dbReference type="ARBA" id="ARBA00023008"/>
    </source>
</evidence>
<dbReference type="Pfam" id="PF00649">
    <property type="entry name" value="Copper-fist"/>
    <property type="match status" value="1"/>
</dbReference>
<evidence type="ECO:0000256" key="8">
    <source>
        <dbReference type="SAM" id="MobiDB-lite"/>
    </source>
</evidence>
<dbReference type="EMBL" id="JMSE01001332">
    <property type="protein sequence ID" value="KDN62328.1"/>
    <property type="molecule type" value="Genomic_DNA"/>
</dbReference>
<feature type="compositionally biased region" description="Low complexity" evidence="8">
    <location>
        <begin position="109"/>
        <end position="123"/>
    </location>
</feature>
<keyword evidence="11" id="KW-1185">Reference proteome</keyword>
<dbReference type="eggNOG" id="ENOG502SQDA">
    <property type="taxonomic scope" value="Eukaryota"/>
</dbReference>
<dbReference type="AlphaFoldDB" id="A0A066WZK4"/>
<dbReference type="Proteomes" id="UP000027238">
    <property type="component" value="Unassembled WGS sequence"/>
</dbReference>
<keyword evidence="7" id="KW-0539">Nucleus</keyword>
<dbReference type="OrthoDB" id="5600085at2759"/>
<evidence type="ECO:0000313" key="10">
    <source>
        <dbReference type="EMBL" id="KDN62328.1"/>
    </source>
</evidence>
<keyword evidence="3" id="KW-0862">Zinc</keyword>
<evidence type="ECO:0000256" key="3">
    <source>
        <dbReference type="ARBA" id="ARBA00022833"/>
    </source>
</evidence>
<evidence type="ECO:0000256" key="1">
    <source>
        <dbReference type="ARBA" id="ARBA00004123"/>
    </source>
</evidence>
<dbReference type="Gene3D" id="3.90.430.10">
    <property type="entry name" value="Copper fist DNA-binding domain"/>
    <property type="match status" value="1"/>
</dbReference>
<evidence type="ECO:0000256" key="7">
    <source>
        <dbReference type="ARBA" id="ARBA00023242"/>
    </source>
</evidence>
<dbReference type="SUPFAM" id="SSF57879">
    <property type="entry name" value="Zinc domain conserved in yeast copper-regulated transcription factors"/>
    <property type="match status" value="1"/>
</dbReference>
<accession>A0A066WZK4</accession>
<dbReference type="OMA" id="AFMIRIP"/>
<comment type="caution">
    <text evidence="10">The sequence shown here is derived from an EMBL/GenBank/DDBJ whole genome shotgun (WGS) entry which is preliminary data.</text>
</comment>
<dbReference type="GO" id="GO:0000981">
    <property type="term" value="F:DNA-binding transcription factor activity, RNA polymerase II-specific"/>
    <property type="evidence" value="ECO:0007669"/>
    <property type="project" value="TreeGrafter"/>
</dbReference>
<dbReference type="PANTHER" id="PTHR28088:SF9">
    <property type="entry name" value="TRANSCRIPTION FACTOR GRISEA, PUTATIVE (AFU_ORTHOLOGUE AFUA_1G13190)-RELATED"/>
    <property type="match status" value="1"/>
</dbReference>
<protein>
    <submittedName>
        <fullName evidence="10">Putative copper fist DNA binding domain-containing protein</fullName>
    </submittedName>
</protein>
<comment type="subcellular location">
    <subcellularLocation>
        <location evidence="1">Nucleus</location>
    </subcellularLocation>
</comment>
<feature type="domain" description="Copper-fist" evidence="9">
    <location>
        <begin position="53"/>
        <end position="82"/>
    </location>
</feature>
<keyword evidence="5" id="KW-0805">Transcription regulation</keyword>
<keyword evidence="4" id="KW-0186">Copper</keyword>
<evidence type="ECO:0000256" key="5">
    <source>
        <dbReference type="ARBA" id="ARBA00023015"/>
    </source>
</evidence>
<feature type="compositionally biased region" description="Low complexity" evidence="8">
    <location>
        <begin position="498"/>
        <end position="511"/>
    </location>
</feature>
<evidence type="ECO:0000313" key="11">
    <source>
        <dbReference type="Proteomes" id="UP000027238"/>
    </source>
</evidence>
<organism evidence="10 11">
    <name type="scientific">Colletotrichum sublineola</name>
    <name type="common">Sorghum anthracnose fungus</name>
    <dbReference type="NCBI Taxonomy" id="1173701"/>
    <lineage>
        <taxon>Eukaryota</taxon>
        <taxon>Fungi</taxon>
        <taxon>Dikarya</taxon>
        <taxon>Ascomycota</taxon>
        <taxon>Pezizomycotina</taxon>
        <taxon>Sordariomycetes</taxon>
        <taxon>Hypocreomycetidae</taxon>
        <taxon>Glomerellales</taxon>
        <taxon>Glomerellaceae</taxon>
        <taxon>Colletotrichum</taxon>
        <taxon>Colletotrichum graminicola species complex</taxon>
    </lineage>
</organism>
<evidence type="ECO:0000259" key="9">
    <source>
        <dbReference type="PROSITE" id="PS50073"/>
    </source>
</evidence>
<dbReference type="GO" id="GO:0000978">
    <property type="term" value="F:RNA polymerase II cis-regulatory region sequence-specific DNA binding"/>
    <property type="evidence" value="ECO:0007669"/>
    <property type="project" value="TreeGrafter"/>
</dbReference>
<keyword evidence="2" id="KW-0479">Metal-binding</keyword>
<dbReference type="GO" id="GO:0045944">
    <property type="term" value="P:positive regulation of transcription by RNA polymerase II"/>
    <property type="evidence" value="ECO:0007669"/>
    <property type="project" value="TreeGrafter"/>
</dbReference>